<dbReference type="InterPro" id="IPR013656">
    <property type="entry name" value="PAS_4"/>
</dbReference>
<evidence type="ECO:0000256" key="7">
    <source>
        <dbReference type="ARBA" id="ARBA00022840"/>
    </source>
</evidence>
<keyword evidence="8" id="KW-0843">Virulence</keyword>
<dbReference type="PROSITE" id="PS50113">
    <property type="entry name" value="PAC"/>
    <property type="match status" value="1"/>
</dbReference>
<dbReference type="PROSITE" id="PS50112">
    <property type="entry name" value="PAS"/>
    <property type="match status" value="1"/>
</dbReference>
<dbReference type="EMBL" id="BMFC01000004">
    <property type="protein sequence ID" value="GGC03896.1"/>
    <property type="molecule type" value="Genomic_DNA"/>
</dbReference>
<dbReference type="InterPro" id="IPR013655">
    <property type="entry name" value="PAS_fold_3"/>
</dbReference>
<evidence type="ECO:0000256" key="2">
    <source>
        <dbReference type="ARBA" id="ARBA00012438"/>
    </source>
</evidence>
<keyword evidence="3" id="KW-0597">Phosphoprotein</keyword>
<proteinExistence type="predicted"/>
<evidence type="ECO:0000256" key="8">
    <source>
        <dbReference type="ARBA" id="ARBA00023026"/>
    </source>
</evidence>
<evidence type="ECO:0000256" key="1">
    <source>
        <dbReference type="ARBA" id="ARBA00000085"/>
    </source>
</evidence>
<dbReference type="Gene3D" id="3.30.565.10">
    <property type="entry name" value="Histidine kinase-like ATPase, C-terminal domain"/>
    <property type="match status" value="1"/>
</dbReference>
<evidence type="ECO:0000259" key="10">
    <source>
        <dbReference type="PROSITE" id="PS50113"/>
    </source>
</evidence>
<dbReference type="InterPro" id="IPR011495">
    <property type="entry name" value="Sig_transdc_His_kin_sub2_dim/P"/>
</dbReference>
<evidence type="ECO:0000256" key="5">
    <source>
        <dbReference type="ARBA" id="ARBA00022741"/>
    </source>
</evidence>
<dbReference type="Pfam" id="PF07568">
    <property type="entry name" value="HisKA_2"/>
    <property type="match status" value="1"/>
</dbReference>
<keyword evidence="6" id="KW-0418">Kinase</keyword>
<dbReference type="SUPFAM" id="SSF55785">
    <property type="entry name" value="PYP-like sensor domain (PAS domain)"/>
    <property type="match status" value="1"/>
</dbReference>
<keyword evidence="4" id="KW-0808">Transferase</keyword>
<evidence type="ECO:0000313" key="12">
    <source>
        <dbReference type="Proteomes" id="UP000645462"/>
    </source>
</evidence>
<dbReference type="PANTHER" id="PTHR41523">
    <property type="entry name" value="TWO-COMPONENT SYSTEM SENSOR PROTEIN"/>
    <property type="match status" value="1"/>
</dbReference>
<name>A0ABQ1KR03_9RHOB</name>
<evidence type="ECO:0000313" key="11">
    <source>
        <dbReference type="EMBL" id="GGC03896.1"/>
    </source>
</evidence>
<dbReference type="NCBIfam" id="TIGR00229">
    <property type="entry name" value="sensory_box"/>
    <property type="match status" value="1"/>
</dbReference>
<protein>
    <recommendedName>
        <fullName evidence="2">histidine kinase</fullName>
        <ecNumber evidence="2">2.7.13.3</ecNumber>
    </recommendedName>
</protein>
<dbReference type="Pfam" id="PF08448">
    <property type="entry name" value="PAS_4"/>
    <property type="match status" value="1"/>
</dbReference>
<keyword evidence="7" id="KW-0067">ATP-binding</keyword>
<evidence type="ECO:0000256" key="4">
    <source>
        <dbReference type="ARBA" id="ARBA00022679"/>
    </source>
</evidence>
<dbReference type="InterPro" id="IPR036890">
    <property type="entry name" value="HATPase_C_sf"/>
</dbReference>
<feature type="domain" description="PAS" evidence="9">
    <location>
        <begin position="195"/>
        <end position="267"/>
    </location>
</feature>
<evidence type="ECO:0000259" key="9">
    <source>
        <dbReference type="PROSITE" id="PS50112"/>
    </source>
</evidence>
<dbReference type="Gene3D" id="3.30.450.20">
    <property type="entry name" value="PAS domain"/>
    <property type="match status" value="3"/>
</dbReference>
<evidence type="ECO:0000256" key="3">
    <source>
        <dbReference type="ARBA" id="ARBA00022553"/>
    </source>
</evidence>
<evidence type="ECO:0000256" key="6">
    <source>
        <dbReference type="ARBA" id="ARBA00022777"/>
    </source>
</evidence>
<dbReference type="EC" id="2.7.13.3" evidence="2"/>
<dbReference type="Pfam" id="PF08447">
    <property type="entry name" value="PAS_3"/>
    <property type="match status" value="1"/>
</dbReference>
<dbReference type="InterPro" id="IPR035965">
    <property type="entry name" value="PAS-like_dom_sf"/>
</dbReference>
<organism evidence="11 12">
    <name type="scientific">Marivita lacus</name>
    <dbReference type="NCBI Taxonomy" id="1323742"/>
    <lineage>
        <taxon>Bacteria</taxon>
        <taxon>Pseudomonadati</taxon>
        <taxon>Pseudomonadota</taxon>
        <taxon>Alphaproteobacteria</taxon>
        <taxon>Rhodobacterales</taxon>
        <taxon>Roseobacteraceae</taxon>
        <taxon>Marivita</taxon>
    </lineage>
</organism>
<feature type="domain" description="PAC" evidence="10">
    <location>
        <begin position="272"/>
        <end position="324"/>
    </location>
</feature>
<comment type="caution">
    <text evidence="11">The sequence shown here is derived from an EMBL/GenBank/DDBJ whole genome shotgun (WGS) entry which is preliminary data.</text>
</comment>
<comment type="catalytic activity">
    <reaction evidence="1">
        <text>ATP + protein L-histidine = ADP + protein N-phospho-L-histidine.</text>
        <dbReference type="EC" id="2.7.13.3"/>
    </reaction>
</comment>
<dbReference type="InterPro" id="IPR000700">
    <property type="entry name" value="PAS-assoc_C"/>
</dbReference>
<dbReference type="Proteomes" id="UP000645462">
    <property type="component" value="Unassembled WGS sequence"/>
</dbReference>
<dbReference type="PANTHER" id="PTHR41523:SF8">
    <property type="entry name" value="ETHYLENE RESPONSE SENSOR PROTEIN"/>
    <property type="match status" value="1"/>
</dbReference>
<dbReference type="InterPro" id="IPR000014">
    <property type="entry name" value="PAS"/>
</dbReference>
<keyword evidence="12" id="KW-1185">Reference proteome</keyword>
<dbReference type="SUPFAM" id="SSF55874">
    <property type="entry name" value="ATPase domain of HSP90 chaperone/DNA topoisomerase II/histidine kinase"/>
    <property type="match status" value="1"/>
</dbReference>
<sequence>MGPARTQHDTDALRAILRSKGLAGVDFASEFALPRVETDFRVWHDMTSDIQVSERPETLVEILSLGFDAVPFAALFYLPDDTLTLLWRNAAHEVMSDSVGVSVAGQGMFEAFPPSTEADGADAVNFIREATDAILRTGEPQEVGPARFDLLNDDGVYVEHHWQMHFAPVRKEGRIIAILQTARDVTEATLTARLAQSHRRAAASTASVAYFSYDPKTDLFLRHEAIDAMFGYAPGEAGPLGEPFFARVHPDDVDAVHAEVARVLAAPLGEAASFDYRVPLPTGEERFIRIRGEMATDPVDRRAKLVGTFVDLTDIETARRDLEQAVKVREALVVEANHRIKNSLQIAVSLLRLQSSKLMVAGGPAAEAAREALRAVESRVLAVADVHAAIQIDDDVAQIDLVTLFDRLVLSTRKSAELSPAAMVFTHPGDAIRLKSDHAMALSLMLNELLTNAIKYGAPSEDSPVTLEVEVMHGDALQITVSNADLNATFPDRDSPASGTGERLVQQFATQLDADVTRERDGTRVVARVRVPLGA</sequence>
<reference evidence="12" key="1">
    <citation type="journal article" date="2019" name="Int. J. Syst. Evol. Microbiol.">
        <title>The Global Catalogue of Microorganisms (GCM) 10K type strain sequencing project: providing services to taxonomists for standard genome sequencing and annotation.</title>
        <authorList>
            <consortium name="The Broad Institute Genomics Platform"/>
            <consortium name="The Broad Institute Genome Sequencing Center for Infectious Disease"/>
            <person name="Wu L."/>
            <person name="Ma J."/>
        </authorList>
    </citation>
    <scope>NUCLEOTIDE SEQUENCE [LARGE SCALE GENOMIC DNA]</scope>
    <source>
        <strain evidence="12">CGMCC 1.12478</strain>
    </source>
</reference>
<accession>A0ABQ1KR03</accession>
<keyword evidence="5" id="KW-0547">Nucleotide-binding</keyword>
<gene>
    <name evidence="11" type="ORF">GCM10011363_20660</name>
</gene>